<feature type="binding site" evidence="10">
    <location>
        <position position="233"/>
    </location>
    <ligand>
        <name>Mg(2+)</name>
        <dbReference type="ChEBI" id="CHEBI:18420"/>
    </ligand>
</feature>
<dbReference type="SUPFAM" id="SSF116878">
    <property type="entry name" value="TrmE connector domain"/>
    <property type="match status" value="1"/>
</dbReference>
<dbReference type="InterPro" id="IPR004520">
    <property type="entry name" value="GTPase_MnmE"/>
</dbReference>
<evidence type="ECO:0000256" key="6">
    <source>
        <dbReference type="ARBA" id="ARBA00022801"/>
    </source>
</evidence>
<dbReference type="EMBL" id="JANCMU010000007">
    <property type="protein sequence ID" value="MDG4946791.1"/>
    <property type="molecule type" value="Genomic_DNA"/>
</dbReference>
<feature type="binding site" evidence="10">
    <location>
        <begin position="273"/>
        <end position="276"/>
    </location>
    <ligand>
        <name>GTP</name>
        <dbReference type="ChEBI" id="CHEBI:37565"/>
    </ligand>
</feature>
<feature type="binding site" evidence="10">
    <location>
        <position position="248"/>
    </location>
    <ligand>
        <name>K(+)</name>
        <dbReference type="ChEBI" id="CHEBI:29103"/>
    </ligand>
</feature>
<dbReference type="Gene3D" id="3.40.50.300">
    <property type="entry name" value="P-loop containing nucleotide triphosphate hydrolases"/>
    <property type="match status" value="1"/>
</dbReference>
<dbReference type="InterPro" id="IPR006073">
    <property type="entry name" value="GTP-bd"/>
</dbReference>
<dbReference type="InterPro" id="IPR027368">
    <property type="entry name" value="MnmE_dom2"/>
</dbReference>
<dbReference type="GO" id="GO:0030488">
    <property type="term" value="P:tRNA methylation"/>
    <property type="evidence" value="ECO:0007669"/>
    <property type="project" value="TreeGrafter"/>
</dbReference>
<dbReference type="PANTHER" id="PTHR42714">
    <property type="entry name" value="TRNA MODIFICATION GTPASE GTPBP3"/>
    <property type="match status" value="1"/>
</dbReference>
<keyword evidence="2 10" id="KW-0963">Cytoplasm</keyword>
<comment type="function">
    <text evidence="10">Exhibits a very high intrinsic GTPase hydrolysis rate. Involved in the addition of a carboxymethylaminomethyl (cmnm) group at the wobble position (U34) of certain tRNAs, forming tRNA-cmnm(5)s(2)U34.</text>
</comment>
<dbReference type="Pfam" id="PF10396">
    <property type="entry name" value="TrmE_N"/>
    <property type="match status" value="1"/>
</dbReference>
<evidence type="ECO:0000256" key="7">
    <source>
        <dbReference type="ARBA" id="ARBA00022842"/>
    </source>
</evidence>
<keyword evidence="9 10" id="KW-0342">GTP-binding</keyword>
<feature type="binding site" evidence="10">
    <location>
        <begin position="229"/>
        <end position="234"/>
    </location>
    <ligand>
        <name>GTP</name>
        <dbReference type="ChEBI" id="CHEBI:37565"/>
    </ligand>
</feature>
<dbReference type="InterPro" id="IPR031168">
    <property type="entry name" value="G_TrmE"/>
</dbReference>
<proteinExistence type="inferred from homology"/>
<feature type="binding site" evidence="10">
    <location>
        <position position="84"/>
    </location>
    <ligand>
        <name>(6S)-5-formyl-5,6,7,8-tetrahydrofolate</name>
        <dbReference type="ChEBI" id="CHEBI:57457"/>
    </ligand>
</feature>
<evidence type="ECO:0000256" key="10">
    <source>
        <dbReference type="HAMAP-Rule" id="MF_00379"/>
    </source>
</evidence>
<keyword evidence="8 10" id="KW-0630">Potassium</keyword>
<organism evidence="13 14">
    <name type="scientific">Profundicola chukchiensis</name>
    <dbReference type="NCBI Taxonomy" id="2961959"/>
    <lineage>
        <taxon>Bacteria</taxon>
        <taxon>Pseudomonadati</taxon>
        <taxon>Bacteroidota</taxon>
        <taxon>Flavobacteriia</taxon>
        <taxon>Flavobacteriales</taxon>
        <taxon>Weeksellaceae</taxon>
        <taxon>Profundicola</taxon>
    </lineage>
</organism>
<feature type="domain" description="TrmE-type G" evidence="12">
    <location>
        <begin position="219"/>
        <end position="387"/>
    </location>
</feature>
<evidence type="ECO:0000256" key="11">
    <source>
        <dbReference type="RuleBase" id="RU003313"/>
    </source>
</evidence>
<dbReference type="GO" id="GO:0005829">
    <property type="term" value="C:cytosol"/>
    <property type="evidence" value="ECO:0007669"/>
    <property type="project" value="TreeGrafter"/>
</dbReference>
<dbReference type="GO" id="GO:0005525">
    <property type="term" value="F:GTP binding"/>
    <property type="evidence" value="ECO:0007669"/>
    <property type="project" value="UniProtKB-UniRule"/>
</dbReference>
<dbReference type="InterPro" id="IPR018948">
    <property type="entry name" value="GTP-bd_TrmE_N"/>
</dbReference>
<comment type="subunit">
    <text evidence="10">Homodimer. Heterotetramer of two MnmE and two MnmG subunits.</text>
</comment>
<dbReference type="InterPro" id="IPR027417">
    <property type="entry name" value="P-loop_NTPase"/>
</dbReference>
<dbReference type="CDD" id="cd04164">
    <property type="entry name" value="trmE"/>
    <property type="match status" value="1"/>
</dbReference>
<name>A0A9X4MXP7_9FLAO</name>
<dbReference type="NCBIfam" id="TIGR00450">
    <property type="entry name" value="mnmE_trmE_thdF"/>
    <property type="match status" value="1"/>
</dbReference>
<keyword evidence="7 10" id="KW-0460">Magnesium</keyword>
<dbReference type="HAMAP" id="MF_00379">
    <property type="entry name" value="GTPase_MnmE"/>
    <property type="match status" value="1"/>
</dbReference>
<evidence type="ECO:0000313" key="13">
    <source>
        <dbReference type="EMBL" id="MDG4946791.1"/>
    </source>
</evidence>
<evidence type="ECO:0000256" key="2">
    <source>
        <dbReference type="ARBA" id="ARBA00022490"/>
    </source>
</evidence>
<feature type="binding site" evidence="10">
    <location>
        <position position="254"/>
    </location>
    <ligand>
        <name>Mg(2+)</name>
        <dbReference type="ChEBI" id="CHEBI:18420"/>
    </ligand>
</feature>
<evidence type="ECO:0000256" key="1">
    <source>
        <dbReference type="ARBA" id="ARBA00011043"/>
    </source>
</evidence>
<accession>A0A9X4MXP7</accession>
<dbReference type="AlphaFoldDB" id="A0A9X4MXP7"/>
<evidence type="ECO:0000259" key="12">
    <source>
        <dbReference type="PROSITE" id="PS51709"/>
    </source>
</evidence>
<feature type="binding site" evidence="10">
    <location>
        <position position="253"/>
    </location>
    <ligand>
        <name>K(+)</name>
        <dbReference type="ChEBI" id="CHEBI:29103"/>
    </ligand>
</feature>
<dbReference type="GO" id="GO:0046872">
    <property type="term" value="F:metal ion binding"/>
    <property type="evidence" value="ECO:0007669"/>
    <property type="project" value="UniProtKB-KW"/>
</dbReference>
<dbReference type="PANTHER" id="PTHR42714:SF2">
    <property type="entry name" value="TRNA MODIFICATION GTPASE GTPBP3, MITOCHONDRIAL"/>
    <property type="match status" value="1"/>
</dbReference>
<comment type="subcellular location">
    <subcellularLocation>
        <location evidence="10">Cytoplasm</location>
    </subcellularLocation>
</comment>
<dbReference type="InterPro" id="IPR025867">
    <property type="entry name" value="MnmE_helical"/>
</dbReference>
<dbReference type="Proteomes" id="UP001152599">
    <property type="component" value="Unassembled WGS sequence"/>
</dbReference>
<comment type="cofactor">
    <cofactor evidence="10">
        <name>K(+)</name>
        <dbReference type="ChEBI" id="CHEBI:29103"/>
    </cofactor>
    <text evidence="10">Binds 1 potassium ion per subunit.</text>
</comment>
<dbReference type="InterPro" id="IPR005225">
    <property type="entry name" value="Small_GTP-bd"/>
</dbReference>
<keyword evidence="6 10" id="KW-0378">Hydrolase</keyword>
<reference evidence="13" key="1">
    <citation type="submission" date="2022-07" db="EMBL/GenBank/DDBJ databases">
        <title>Description and genome-wide analysis of Profundicola chukchiensis gen. nov., sp. nov., marine bacteria isolated from bottom sediments of the Chukchi Sea.</title>
        <authorList>
            <person name="Romanenko L."/>
            <person name="Otstavnykh N."/>
            <person name="Kurilenko V."/>
            <person name="Eremeev V."/>
            <person name="Velansky P."/>
            <person name="Mikhailov V."/>
            <person name="Isaeva M."/>
        </authorList>
    </citation>
    <scope>NUCLEOTIDE SEQUENCE</scope>
    <source>
        <strain evidence="13">KMM 9713</strain>
    </source>
</reference>
<evidence type="ECO:0000256" key="9">
    <source>
        <dbReference type="ARBA" id="ARBA00023134"/>
    </source>
</evidence>
<dbReference type="Gene3D" id="1.20.120.430">
    <property type="entry name" value="tRNA modification GTPase MnmE domain 2"/>
    <property type="match status" value="1"/>
</dbReference>
<comment type="similarity">
    <text evidence="1 10 11">Belongs to the TRAFAC class TrmE-Era-EngA-EngB-Septin-like GTPase superfamily. TrmE GTPase family.</text>
</comment>
<dbReference type="FunFam" id="3.30.1360.120:FF:000003">
    <property type="entry name" value="tRNA modification GTPase MnmE"/>
    <property type="match status" value="1"/>
</dbReference>
<protein>
    <recommendedName>
        <fullName evidence="10">tRNA modification GTPase MnmE</fullName>
        <ecNumber evidence="10">3.6.-.-</ecNumber>
    </recommendedName>
</protein>
<comment type="caution">
    <text evidence="10">Lacks conserved residue(s) required for the propagation of feature annotation.</text>
</comment>
<dbReference type="Gene3D" id="3.30.1360.120">
    <property type="entry name" value="Probable tRNA modification gtpase trme, domain 1"/>
    <property type="match status" value="1"/>
</dbReference>
<dbReference type="InterPro" id="IPR027266">
    <property type="entry name" value="TrmE/GcvT-like"/>
</dbReference>
<evidence type="ECO:0000256" key="4">
    <source>
        <dbReference type="ARBA" id="ARBA00022723"/>
    </source>
</evidence>
<dbReference type="GO" id="GO:0002098">
    <property type="term" value="P:tRNA wobble uridine modification"/>
    <property type="evidence" value="ECO:0007669"/>
    <property type="project" value="TreeGrafter"/>
</dbReference>
<evidence type="ECO:0000256" key="8">
    <source>
        <dbReference type="ARBA" id="ARBA00022958"/>
    </source>
</evidence>
<dbReference type="SUPFAM" id="SSF52540">
    <property type="entry name" value="P-loop containing nucleoside triphosphate hydrolases"/>
    <property type="match status" value="1"/>
</dbReference>
<dbReference type="GO" id="GO:0003924">
    <property type="term" value="F:GTPase activity"/>
    <property type="evidence" value="ECO:0007669"/>
    <property type="project" value="UniProtKB-UniRule"/>
</dbReference>
<dbReference type="EC" id="3.6.-.-" evidence="10"/>
<evidence type="ECO:0000256" key="3">
    <source>
        <dbReference type="ARBA" id="ARBA00022694"/>
    </source>
</evidence>
<feature type="binding site" evidence="10">
    <location>
        <position position="465"/>
    </location>
    <ligand>
        <name>(6S)-5-formyl-5,6,7,8-tetrahydrofolate</name>
        <dbReference type="ChEBI" id="CHEBI:57457"/>
    </ligand>
</feature>
<evidence type="ECO:0000256" key="5">
    <source>
        <dbReference type="ARBA" id="ARBA00022741"/>
    </source>
</evidence>
<keyword evidence="14" id="KW-1185">Reference proteome</keyword>
<dbReference type="Pfam" id="PF01926">
    <property type="entry name" value="MMR_HSR1"/>
    <property type="match status" value="1"/>
</dbReference>
<feature type="binding site" evidence="10">
    <location>
        <begin position="248"/>
        <end position="254"/>
    </location>
    <ligand>
        <name>GTP</name>
        <dbReference type="ChEBI" id="CHEBI:37565"/>
    </ligand>
</feature>
<dbReference type="Pfam" id="PF12631">
    <property type="entry name" value="MnmE_helical"/>
    <property type="match status" value="1"/>
</dbReference>
<dbReference type="RefSeq" id="WP_304421113.1">
    <property type="nucleotide sequence ID" value="NZ_JANCMU010000007.1"/>
</dbReference>
<dbReference type="FunFam" id="3.40.50.300:FF:001376">
    <property type="entry name" value="tRNA modification GTPase MnmE"/>
    <property type="match status" value="1"/>
</dbReference>
<comment type="caution">
    <text evidence="13">The sequence shown here is derived from an EMBL/GenBank/DDBJ whole genome shotgun (WGS) entry which is preliminary data.</text>
</comment>
<sequence>MNFEETIIAPASGNSSAAIALIRISGSQAIETTEALFKTRKKLSASASHTLHFGKIMDGDEIVDEVLVSLFKNPHSYTGEDVVEISCHGSVYIQQRIIDLFISKGLRMANPGEFTMRAFKNGKLDLAQAEAVGDLIASDSKASHKIAMNQMRGGISNDLQALRKELIHFAAMIELELDFSGEDVEFADRTGLMNLLSKLKQHIQPLIDSFAYGNAIKQGVPVAILGKPNAGKSSLLNALLKEDRAIVSDIAGTTRDTIEDVIILNGIKFRLIDTAGLRETTDTIEAMGVKRSIQNALKSKMVLFLYDRQDTTEEEILEMLKPLFDKELDLFLIENKIDKHPHKEEFLSRDVIAMLKQHFEAVNEQAISAHQAESVHELAENLAEFVKSWHQDDQMVITQTRHLHALKSTLDSIHDIENAMEMNIPSDLVAQDIRLAIQHLGSITGEIDVDKDILETIFGSFCIGK</sequence>
<feature type="binding site" evidence="10">
    <location>
        <position position="123"/>
    </location>
    <ligand>
        <name>(6S)-5-formyl-5,6,7,8-tetrahydrofolate</name>
        <dbReference type="ChEBI" id="CHEBI:57457"/>
    </ligand>
</feature>
<dbReference type="GO" id="GO:0042802">
    <property type="term" value="F:identical protein binding"/>
    <property type="evidence" value="ECO:0007669"/>
    <property type="project" value="UniProtKB-ARBA"/>
</dbReference>
<dbReference type="NCBIfam" id="NF003661">
    <property type="entry name" value="PRK05291.1-3"/>
    <property type="match status" value="1"/>
</dbReference>
<dbReference type="CDD" id="cd14858">
    <property type="entry name" value="TrmE_N"/>
    <property type="match status" value="1"/>
</dbReference>
<keyword evidence="3 10" id="KW-0819">tRNA processing</keyword>
<evidence type="ECO:0000313" key="14">
    <source>
        <dbReference type="Proteomes" id="UP001152599"/>
    </source>
</evidence>
<feature type="binding site" evidence="10">
    <location>
        <position position="250"/>
    </location>
    <ligand>
        <name>K(+)</name>
        <dbReference type="ChEBI" id="CHEBI:29103"/>
    </ligand>
</feature>
<dbReference type="PROSITE" id="PS51709">
    <property type="entry name" value="G_TRME"/>
    <property type="match status" value="1"/>
</dbReference>
<gene>
    <name evidence="10 13" type="primary">mnmE</name>
    <name evidence="10" type="synonym">trmE</name>
    <name evidence="13" type="ORF">NMK71_10205</name>
</gene>
<dbReference type="NCBIfam" id="TIGR00231">
    <property type="entry name" value="small_GTP"/>
    <property type="match status" value="1"/>
</dbReference>
<feature type="binding site" evidence="10">
    <location>
        <position position="23"/>
    </location>
    <ligand>
        <name>(6S)-5-formyl-5,6,7,8-tetrahydrofolate</name>
        <dbReference type="ChEBI" id="CHEBI:57457"/>
    </ligand>
</feature>
<keyword evidence="5 10" id="KW-0547">Nucleotide-binding</keyword>
<keyword evidence="4 10" id="KW-0479">Metal-binding</keyword>
<feature type="binding site" evidence="10">
    <location>
        <position position="229"/>
    </location>
    <ligand>
        <name>K(+)</name>
        <dbReference type="ChEBI" id="CHEBI:29103"/>
    </ligand>
</feature>